<dbReference type="AlphaFoldDB" id="A0A0P6VYR0"/>
<sequence length="129" mass="13636">MTERIRILLSPSIAATAVEANALGVAPGHLIEADLTRLRHLAEAAAADLALSPVEASAVGWVLQGLEQSRLVTLDDSLPSGSTLAASLIEIADDRTDAEILILDRLARRAATWPPLAILGLMIRARQAE</sequence>
<reference evidence="1 2" key="1">
    <citation type="submission" date="2015-09" db="EMBL/GenBank/DDBJ databases">
        <authorList>
            <person name="Jackson K.R."/>
            <person name="Lunt B.L."/>
            <person name="Fisher J.N.B."/>
            <person name="Gardner A.V."/>
            <person name="Bailey M.E."/>
            <person name="Deus L.M."/>
            <person name="Earl A.S."/>
            <person name="Gibby P.D."/>
            <person name="Hartmann K.A."/>
            <person name="Liu J.E."/>
            <person name="Manci A.M."/>
            <person name="Nielsen D.A."/>
            <person name="Solomon M.B."/>
            <person name="Breakwell D.P."/>
            <person name="Burnett S.H."/>
            <person name="Grose J.H."/>
        </authorList>
    </citation>
    <scope>NUCLEOTIDE SEQUENCE [LARGE SCALE GENOMIC DNA]</scope>
    <source>
        <strain evidence="1 2">16</strain>
    </source>
</reference>
<evidence type="ECO:0000313" key="2">
    <source>
        <dbReference type="Proteomes" id="UP000048984"/>
    </source>
</evidence>
<dbReference type="Proteomes" id="UP000048984">
    <property type="component" value="Unassembled WGS sequence"/>
</dbReference>
<name>A0A0P6VYR0_9HYPH</name>
<proteinExistence type="predicted"/>
<reference evidence="1 2" key="2">
    <citation type="submission" date="2015-10" db="EMBL/GenBank/DDBJ databases">
        <title>Draft Genome Sequence of Prosthecomicrobium hirschii ATCC 27832.</title>
        <authorList>
            <person name="Daniel J."/>
            <person name="Givan S.A."/>
            <person name="Brun Y.V."/>
            <person name="Brown P.J."/>
        </authorList>
    </citation>
    <scope>NUCLEOTIDE SEQUENCE [LARGE SCALE GENOMIC DNA]</scope>
    <source>
        <strain evidence="1 2">16</strain>
    </source>
</reference>
<comment type="caution">
    <text evidence="1">The sequence shown here is derived from an EMBL/GenBank/DDBJ whole genome shotgun (WGS) entry which is preliminary data.</text>
</comment>
<keyword evidence="2" id="KW-1185">Reference proteome</keyword>
<organism evidence="1 2">
    <name type="scientific">Prosthecodimorpha hirschii</name>
    <dbReference type="NCBI Taxonomy" id="665126"/>
    <lineage>
        <taxon>Bacteria</taxon>
        <taxon>Pseudomonadati</taxon>
        <taxon>Pseudomonadota</taxon>
        <taxon>Alphaproteobacteria</taxon>
        <taxon>Hyphomicrobiales</taxon>
        <taxon>Ancalomicrobiaceae</taxon>
        <taxon>Prosthecodimorpha</taxon>
    </lineage>
</organism>
<protein>
    <submittedName>
        <fullName evidence="1">Uncharacterized protein</fullName>
    </submittedName>
</protein>
<dbReference type="EMBL" id="LJYW01000001">
    <property type="protein sequence ID" value="KPL50820.1"/>
    <property type="molecule type" value="Genomic_DNA"/>
</dbReference>
<accession>A0A0P6VYR0</accession>
<dbReference type="RefSeq" id="WP_054356983.1">
    <property type="nucleotide sequence ID" value="NZ_JAPCYQ010000001.1"/>
</dbReference>
<evidence type="ECO:0000313" key="1">
    <source>
        <dbReference type="EMBL" id="KPL50820.1"/>
    </source>
</evidence>
<gene>
    <name evidence="1" type="ORF">ABB55_00050</name>
</gene>